<dbReference type="Pfam" id="PF08552">
    <property type="entry name" value="Kei1"/>
    <property type="match status" value="1"/>
</dbReference>
<gene>
    <name evidence="3" type="ORF">B0T19DRAFT_238660</name>
</gene>
<keyword evidence="2" id="KW-0812">Transmembrane</keyword>
<feature type="region of interest" description="Disordered" evidence="1">
    <location>
        <begin position="1"/>
        <end position="24"/>
    </location>
</feature>
<evidence type="ECO:0000256" key="1">
    <source>
        <dbReference type="SAM" id="MobiDB-lite"/>
    </source>
</evidence>
<accession>A0AAE0MAQ2</accession>
<name>A0AAE0MAQ2_9PEZI</name>
<feature type="compositionally biased region" description="Polar residues" evidence="1">
    <location>
        <begin position="7"/>
        <end position="21"/>
    </location>
</feature>
<keyword evidence="2" id="KW-0472">Membrane</keyword>
<reference evidence="3" key="1">
    <citation type="journal article" date="2023" name="Mol. Phylogenet. Evol.">
        <title>Genome-scale phylogeny and comparative genomics of the fungal order Sordariales.</title>
        <authorList>
            <person name="Hensen N."/>
            <person name="Bonometti L."/>
            <person name="Westerberg I."/>
            <person name="Brannstrom I.O."/>
            <person name="Guillou S."/>
            <person name="Cros-Aarteil S."/>
            <person name="Calhoun S."/>
            <person name="Haridas S."/>
            <person name="Kuo A."/>
            <person name="Mondo S."/>
            <person name="Pangilinan J."/>
            <person name="Riley R."/>
            <person name="LaButti K."/>
            <person name="Andreopoulos B."/>
            <person name="Lipzen A."/>
            <person name="Chen C."/>
            <person name="Yan M."/>
            <person name="Daum C."/>
            <person name="Ng V."/>
            <person name="Clum A."/>
            <person name="Steindorff A."/>
            <person name="Ohm R.A."/>
            <person name="Martin F."/>
            <person name="Silar P."/>
            <person name="Natvig D.O."/>
            <person name="Lalanne C."/>
            <person name="Gautier V."/>
            <person name="Ament-Velasquez S.L."/>
            <person name="Kruys A."/>
            <person name="Hutchinson M.I."/>
            <person name="Powell A.J."/>
            <person name="Barry K."/>
            <person name="Miller A.N."/>
            <person name="Grigoriev I.V."/>
            <person name="Debuchy R."/>
            <person name="Gladieux P."/>
            <person name="Hiltunen Thoren M."/>
            <person name="Johannesson H."/>
        </authorList>
    </citation>
    <scope>NUCLEOTIDE SEQUENCE</scope>
    <source>
        <strain evidence="3">SMH4131-1</strain>
    </source>
</reference>
<dbReference type="EMBL" id="JAUEPO010000004">
    <property type="protein sequence ID" value="KAK3324768.1"/>
    <property type="molecule type" value="Genomic_DNA"/>
</dbReference>
<protein>
    <submittedName>
        <fullName evidence="3">Inositolphosphorylceramide synthase subunit Kei1-domain-containing protein</fullName>
    </submittedName>
</protein>
<dbReference type="GO" id="GO:0006673">
    <property type="term" value="P:inositol phosphoceramide metabolic process"/>
    <property type="evidence" value="ECO:0007669"/>
    <property type="project" value="InterPro"/>
</dbReference>
<feature type="transmembrane region" description="Helical" evidence="2">
    <location>
        <begin position="73"/>
        <end position="91"/>
    </location>
</feature>
<dbReference type="AlphaFoldDB" id="A0AAE0MAQ2"/>
<dbReference type="PANTHER" id="PTHR28077">
    <property type="entry name" value="INOSITOL PHOSPHORYLCERAMIDE SYNTHASE REGULATORY SUBUNIT KEI1"/>
    <property type="match status" value="1"/>
</dbReference>
<keyword evidence="4" id="KW-1185">Reference proteome</keyword>
<dbReference type="InterPro" id="IPR013862">
    <property type="entry name" value="Kei1"/>
</dbReference>
<organism evidence="3 4">
    <name type="scientific">Cercophora scortea</name>
    <dbReference type="NCBI Taxonomy" id="314031"/>
    <lineage>
        <taxon>Eukaryota</taxon>
        <taxon>Fungi</taxon>
        <taxon>Dikarya</taxon>
        <taxon>Ascomycota</taxon>
        <taxon>Pezizomycotina</taxon>
        <taxon>Sordariomycetes</taxon>
        <taxon>Sordariomycetidae</taxon>
        <taxon>Sordariales</taxon>
        <taxon>Lasiosphaeriaceae</taxon>
        <taxon>Cercophora</taxon>
    </lineage>
</organism>
<dbReference type="GO" id="GO:0000139">
    <property type="term" value="C:Golgi membrane"/>
    <property type="evidence" value="ECO:0007669"/>
    <property type="project" value="TreeGrafter"/>
</dbReference>
<comment type="caution">
    <text evidence="3">The sequence shown here is derived from an EMBL/GenBank/DDBJ whole genome shotgun (WGS) entry which is preliminary data.</text>
</comment>
<dbReference type="GO" id="GO:0070917">
    <property type="term" value="F:inositol phosphoceramide synthase regulator activity"/>
    <property type="evidence" value="ECO:0007669"/>
    <property type="project" value="InterPro"/>
</dbReference>
<feature type="transmembrane region" description="Helical" evidence="2">
    <location>
        <begin position="43"/>
        <end position="67"/>
    </location>
</feature>
<feature type="transmembrane region" description="Helical" evidence="2">
    <location>
        <begin position="176"/>
        <end position="200"/>
    </location>
</feature>
<evidence type="ECO:0000313" key="4">
    <source>
        <dbReference type="Proteomes" id="UP001286456"/>
    </source>
</evidence>
<dbReference type="PANTHER" id="PTHR28077:SF1">
    <property type="entry name" value="INOSITOL PHOSPHORYLCERAMIDE SYNTHASE REGULATORY SUBUNIT KEI1"/>
    <property type="match status" value="1"/>
</dbReference>
<sequence>MRPLEATFSNITDMSSSSRSCQPRLPRPRTFLGLMSLQTGTELISLALVFNKVTGIYGILALFTGYALSAFQISAYILSLLIIVALCYLVPHVRKQTPFHNLALAWLYLIDTFVNIVYTTVFAVTWYQALLHESQGSPEDDDYASSSSSARDDQFVDPELAAAARADAAAGVKDTAASMVLVVLFTLVRVYFSLVVMAFARMVLQKYVEANSGWTPEGNHVGPLAPSDPSDVFAVGSPAGEGLKGRLGRMMISVGKGYWLGRKDDEEWARDVGSKFRSRAHS</sequence>
<proteinExistence type="predicted"/>
<dbReference type="Proteomes" id="UP001286456">
    <property type="component" value="Unassembled WGS sequence"/>
</dbReference>
<reference evidence="3" key="2">
    <citation type="submission" date="2023-06" db="EMBL/GenBank/DDBJ databases">
        <authorList>
            <consortium name="Lawrence Berkeley National Laboratory"/>
            <person name="Haridas S."/>
            <person name="Hensen N."/>
            <person name="Bonometti L."/>
            <person name="Westerberg I."/>
            <person name="Brannstrom I.O."/>
            <person name="Guillou S."/>
            <person name="Cros-Aarteil S."/>
            <person name="Calhoun S."/>
            <person name="Kuo A."/>
            <person name="Mondo S."/>
            <person name="Pangilinan J."/>
            <person name="Riley R."/>
            <person name="Labutti K."/>
            <person name="Andreopoulos B."/>
            <person name="Lipzen A."/>
            <person name="Chen C."/>
            <person name="Yanf M."/>
            <person name="Daum C."/>
            <person name="Ng V."/>
            <person name="Clum A."/>
            <person name="Steindorff A."/>
            <person name="Ohm R."/>
            <person name="Martin F."/>
            <person name="Silar P."/>
            <person name="Natvig D."/>
            <person name="Lalanne C."/>
            <person name="Gautier V."/>
            <person name="Ament-Velasquez S.L."/>
            <person name="Kruys A."/>
            <person name="Hutchinson M.I."/>
            <person name="Powell A.J."/>
            <person name="Barry K."/>
            <person name="Miller A.N."/>
            <person name="Grigoriev I.V."/>
            <person name="Debuchy R."/>
            <person name="Gladieux P."/>
            <person name="Thoren M.H."/>
            <person name="Johannesson H."/>
        </authorList>
    </citation>
    <scope>NUCLEOTIDE SEQUENCE</scope>
    <source>
        <strain evidence="3">SMH4131-1</strain>
    </source>
</reference>
<evidence type="ECO:0000313" key="3">
    <source>
        <dbReference type="EMBL" id="KAK3324768.1"/>
    </source>
</evidence>
<dbReference type="GO" id="GO:0070916">
    <property type="term" value="C:inositol phosphoceramide synthase complex"/>
    <property type="evidence" value="ECO:0007669"/>
    <property type="project" value="TreeGrafter"/>
</dbReference>
<evidence type="ECO:0000256" key="2">
    <source>
        <dbReference type="SAM" id="Phobius"/>
    </source>
</evidence>
<keyword evidence="2" id="KW-1133">Transmembrane helix</keyword>
<feature type="transmembrane region" description="Helical" evidence="2">
    <location>
        <begin position="103"/>
        <end position="127"/>
    </location>
</feature>